<comment type="pathway">
    <text evidence="5">Quinol/quinone metabolism; menaquinone biosynthesis.</text>
</comment>
<dbReference type="Gene3D" id="3.40.50.12780">
    <property type="entry name" value="N-terminal domain of ligase-like"/>
    <property type="match status" value="1"/>
</dbReference>
<accession>A0A9C7LAZ1</accession>
<evidence type="ECO:0000256" key="2">
    <source>
        <dbReference type="ARBA" id="ARBA00022598"/>
    </source>
</evidence>
<dbReference type="InterPro" id="IPR045851">
    <property type="entry name" value="AMP-bd_C_sf"/>
</dbReference>
<keyword evidence="4 5" id="KW-0067">ATP-binding</keyword>
<dbReference type="AlphaFoldDB" id="A0A9C7LAZ1"/>
<dbReference type="HAMAP" id="MF_00731">
    <property type="entry name" value="MenE"/>
    <property type="match status" value="1"/>
</dbReference>
<protein>
    <recommendedName>
        <fullName evidence="5">2-succinylbenzoate--CoA ligase</fullName>
        <ecNumber evidence="5">6.2.1.26</ecNumber>
    </recommendedName>
    <alternativeName>
        <fullName evidence="5">o-succinylbenzoyl-CoA synthetase</fullName>
        <shortName evidence="5">OSB-CoA synthetase</shortName>
    </alternativeName>
</protein>
<keyword evidence="1 5" id="KW-0474">Menaquinone biosynthesis</keyword>
<evidence type="ECO:0000313" key="8">
    <source>
        <dbReference type="EMBL" id="CAG9608987.1"/>
    </source>
</evidence>
<dbReference type="Proteomes" id="UP000789845">
    <property type="component" value="Unassembled WGS sequence"/>
</dbReference>
<dbReference type="Pfam" id="PF00501">
    <property type="entry name" value="AMP-binding"/>
    <property type="match status" value="1"/>
</dbReference>
<evidence type="ECO:0000256" key="3">
    <source>
        <dbReference type="ARBA" id="ARBA00022741"/>
    </source>
</evidence>
<dbReference type="Pfam" id="PF13193">
    <property type="entry name" value="AMP-binding_C"/>
    <property type="match status" value="1"/>
</dbReference>
<dbReference type="GO" id="GO:0008756">
    <property type="term" value="F:o-succinylbenzoate-CoA ligase activity"/>
    <property type="evidence" value="ECO:0007669"/>
    <property type="project" value="UniProtKB-UniRule"/>
</dbReference>
<keyword evidence="9" id="KW-1185">Reference proteome</keyword>
<reference evidence="8" key="1">
    <citation type="submission" date="2021-10" db="EMBL/GenBank/DDBJ databases">
        <authorList>
            <person name="Criscuolo A."/>
        </authorList>
    </citation>
    <scope>NUCLEOTIDE SEQUENCE</scope>
    <source>
        <strain evidence="8">CIP111885</strain>
    </source>
</reference>
<comment type="pathway">
    <text evidence="5">Quinol/quinone metabolism; 1,4-dihydroxy-2-naphthoate biosynthesis; 1,4-dihydroxy-2-naphthoate from chorismate: step 5/7.</text>
</comment>
<evidence type="ECO:0000259" key="7">
    <source>
        <dbReference type="Pfam" id="PF13193"/>
    </source>
</evidence>
<name>A0A9C7LAZ1_9BACI</name>
<dbReference type="RefSeq" id="WP_230497226.1">
    <property type="nucleotide sequence ID" value="NZ_CAKJTG010000014.1"/>
</dbReference>
<dbReference type="InterPro" id="IPR010192">
    <property type="entry name" value="MenE"/>
</dbReference>
<dbReference type="GO" id="GO:0005524">
    <property type="term" value="F:ATP binding"/>
    <property type="evidence" value="ECO:0007669"/>
    <property type="project" value="UniProtKB-KW"/>
</dbReference>
<dbReference type="NCBIfam" id="NF002966">
    <property type="entry name" value="PRK03640.1"/>
    <property type="match status" value="1"/>
</dbReference>
<comment type="similarity">
    <text evidence="5">Belongs to the ATP-dependent AMP-binding enzyme family. MenE subfamily.</text>
</comment>
<organism evidence="8 9">
    <name type="scientific">Pseudoneobacillus rhizosphaerae</name>
    <dbReference type="NCBI Taxonomy" id="2880968"/>
    <lineage>
        <taxon>Bacteria</taxon>
        <taxon>Bacillati</taxon>
        <taxon>Bacillota</taxon>
        <taxon>Bacilli</taxon>
        <taxon>Bacillales</taxon>
        <taxon>Bacillaceae</taxon>
        <taxon>Pseudoneobacillus</taxon>
    </lineage>
</organism>
<keyword evidence="3 5" id="KW-0547">Nucleotide-binding</keyword>
<feature type="domain" description="AMP-binding enzyme C-terminal" evidence="7">
    <location>
        <begin position="402"/>
        <end position="477"/>
    </location>
</feature>
<feature type="domain" description="AMP-dependent synthetase/ligase" evidence="6">
    <location>
        <begin position="12"/>
        <end position="352"/>
    </location>
</feature>
<dbReference type="EC" id="6.2.1.26" evidence="5"/>
<dbReference type="InterPro" id="IPR050237">
    <property type="entry name" value="ATP-dep_AMP-bd_enzyme"/>
</dbReference>
<keyword evidence="2 5" id="KW-0436">Ligase</keyword>
<dbReference type="InterPro" id="IPR000873">
    <property type="entry name" value="AMP-dep_synth/lig_dom"/>
</dbReference>
<evidence type="ECO:0000313" key="9">
    <source>
        <dbReference type="Proteomes" id="UP000789845"/>
    </source>
</evidence>
<dbReference type="PANTHER" id="PTHR43767:SF1">
    <property type="entry name" value="NONRIBOSOMAL PEPTIDE SYNTHASE PES1 (EUROFUNG)-RELATED"/>
    <property type="match status" value="1"/>
</dbReference>
<dbReference type="InterPro" id="IPR020845">
    <property type="entry name" value="AMP-binding_CS"/>
</dbReference>
<comment type="function">
    <text evidence="5">Converts 2-succinylbenzoate (OSB) to 2-succinylbenzoyl-CoA (OSB-CoA).</text>
</comment>
<comment type="caution">
    <text evidence="8">The sequence shown here is derived from an EMBL/GenBank/DDBJ whole genome shotgun (WGS) entry which is preliminary data.</text>
</comment>
<dbReference type="InterPro" id="IPR025110">
    <property type="entry name" value="AMP-bd_C"/>
</dbReference>
<dbReference type="EMBL" id="CAKJTG010000014">
    <property type="protein sequence ID" value="CAG9608987.1"/>
    <property type="molecule type" value="Genomic_DNA"/>
</dbReference>
<comment type="catalytic activity">
    <reaction evidence="5">
        <text>2-succinylbenzoate + ATP + CoA = 2-succinylbenzoyl-CoA + AMP + diphosphate</text>
        <dbReference type="Rhea" id="RHEA:17009"/>
        <dbReference type="ChEBI" id="CHEBI:18325"/>
        <dbReference type="ChEBI" id="CHEBI:30616"/>
        <dbReference type="ChEBI" id="CHEBI:33019"/>
        <dbReference type="ChEBI" id="CHEBI:57287"/>
        <dbReference type="ChEBI" id="CHEBI:57364"/>
        <dbReference type="ChEBI" id="CHEBI:456215"/>
        <dbReference type="EC" id="6.2.1.26"/>
    </reaction>
</comment>
<sequence length="494" mass="54986">MTAMETIPNLLAQRAYLTPNRVAFIFEDQEVTFLELYEQAQIVAEQLTTLGVKKEDHVGVLLRNHIDMVFILFGIQLLGSIAVFLNNRLTTSEIEWQIKDSNTILLVTEEKYEPIFSGLTGPIMLKHELFKQKRTAIIVPEEISLNSICSIMYTSGTTGTPKGVLQTYGNHWWSATGAALNLGIYDTDRWICAVPLFHISGFSILMRSIIYGMTVILHEGFDEEKVLKEIIHNRASIISVVSTMLIRLLDKMNAPLPSTFRCALAGGGPLSKHLLEECVKKNVPVYQTYGMTETASQVVTLSPEDSLAKLGSAGKPLFPVQLKIKNGQDTEAKPLESGEIFIKGPNVTIGYLNRPSVTNEKIQSGWLSTGDIGYLDKDGFLFVQDRRSDLIISGGENIYPAEIEGILQSHEQVLEAGVIGIEDLEWGQVPVAIVVKKAGTSLTREQLIDFSLGKLAKYKVPKKIVFIDELPRNAAKKLVRHKLKSWWKETQTLG</sequence>
<dbReference type="GO" id="GO:0009234">
    <property type="term" value="P:menaquinone biosynthetic process"/>
    <property type="evidence" value="ECO:0007669"/>
    <property type="project" value="UniProtKB-UniRule"/>
</dbReference>
<dbReference type="PANTHER" id="PTHR43767">
    <property type="entry name" value="LONG-CHAIN-FATTY-ACID--COA LIGASE"/>
    <property type="match status" value="1"/>
</dbReference>
<dbReference type="PROSITE" id="PS00455">
    <property type="entry name" value="AMP_BINDING"/>
    <property type="match status" value="1"/>
</dbReference>
<dbReference type="InterPro" id="IPR042099">
    <property type="entry name" value="ANL_N_sf"/>
</dbReference>
<dbReference type="Gene3D" id="3.30.300.30">
    <property type="match status" value="1"/>
</dbReference>
<evidence type="ECO:0000256" key="5">
    <source>
        <dbReference type="HAMAP-Rule" id="MF_00731"/>
    </source>
</evidence>
<gene>
    <name evidence="8" type="primary">menE_2</name>
    <name evidence="5" type="synonym">menE</name>
    <name evidence="8" type="ORF">NEOCIP111885_02705</name>
</gene>
<evidence type="ECO:0000256" key="4">
    <source>
        <dbReference type="ARBA" id="ARBA00022840"/>
    </source>
</evidence>
<evidence type="ECO:0000259" key="6">
    <source>
        <dbReference type="Pfam" id="PF00501"/>
    </source>
</evidence>
<evidence type="ECO:0000256" key="1">
    <source>
        <dbReference type="ARBA" id="ARBA00022428"/>
    </source>
</evidence>
<dbReference type="SUPFAM" id="SSF56801">
    <property type="entry name" value="Acetyl-CoA synthetase-like"/>
    <property type="match status" value="1"/>
</dbReference>
<dbReference type="NCBIfam" id="TIGR01923">
    <property type="entry name" value="menE"/>
    <property type="match status" value="1"/>
</dbReference>
<proteinExistence type="inferred from homology"/>
<dbReference type="FunFam" id="3.30.300.30:FF:000008">
    <property type="entry name" value="2,3-dihydroxybenzoate-AMP ligase"/>
    <property type="match status" value="1"/>
</dbReference>